<evidence type="ECO:0000256" key="1">
    <source>
        <dbReference type="SAM" id="Coils"/>
    </source>
</evidence>
<keyword evidence="4" id="KW-1185">Reference proteome</keyword>
<evidence type="ECO:0000313" key="3">
    <source>
        <dbReference type="EMBL" id="CAL4225401.1"/>
    </source>
</evidence>
<sequence length="287" mass="31374">MGAPEVIPIPTKSYVAINSHGSDKSIKPTLCDLGRVSNIAAAATLSRTPNYASRNSTTQNTRSIQHRRRPIPEVLGYSNASTPHEKRQTAPAHTNPLNSLDSYAISSGIQGNQSSISASVTPSSTEANSLRNNISTSPAKRIKLESTDTVAASSSTEARTIYEQKSISVPVSQKAQTTPNNSLSANLSQISSQETKAEPHINKHQYSRTHTQNTTQLPNQQAVLLTHVVEKLPTQLSPSIAAQIQQQNQQLRSENMQLQKQLSLFKQLMKNPQRLNQVLARMEQSVH</sequence>
<evidence type="ECO:0000313" key="4">
    <source>
        <dbReference type="Proteomes" id="UP001497623"/>
    </source>
</evidence>
<dbReference type="Proteomes" id="UP001497623">
    <property type="component" value="Unassembled WGS sequence"/>
</dbReference>
<reference evidence="3 4" key="1">
    <citation type="submission" date="2024-05" db="EMBL/GenBank/DDBJ databases">
        <authorList>
            <person name="Wallberg A."/>
        </authorList>
    </citation>
    <scope>NUCLEOTIDE SEQUENCE [LARGE SCALE GENOMIC DNA]</scope>
</reference>
<proteinExistence type="predicted"/>
<name>A0AAV2SQV6_MEGNR</name>
<feature type="coiled-coil region" evidence="1">
    <location>
        <begin position="241"/>
        <end position="268"/>
    </location>
</feature>
<organism evidence="3 4">
    <name type="scientific">Meganyctiphanes norvegica</name>
    <name type="common">Northern krill</name>
    <name type="synonym">Thysanopoda norvegica</name>
    <dbReference type="NCBI Taxonomy" id="48144"/>
    <lineage>
        <taxon>Eukaryota</taxon>
        <taxon>Metazoa</taxon>
        <taxon>Ecdysozoa</taxon>
        <taxon>Arthropoda</taxon>
        <taxon>Crustacea</taxon>
        <taxon>Multicrustacea</taxon>
        <taxon>Malacostraca</taxon>
        <taxon>Eumalacostraca</taxon>
        <taxon>Eucarida</taxon>
        <taxon>Euphausiacea</taxon>
        <taxon>Euphausiidae</taxon>
        <taxon>Meganyctiphanes</taxon>
    </lineage>
</organism>
<protein>
    <submittedName>
        <fullName evidence="3">Uncharacterized protein</fullName>
    </submittedName>
</protein>
<comment type="caution">
    <text evidence="3">The sequence shown here is derived from an EMBL/GenBank/DDBJ whole genome shotgun (WGS) entry which is preliminary data.</text>
</comment>
<feature type="compositionally biased region" description="Low complexity" evidence="2">
    <location>
        <begin position="104"/>
        <end position="124"/>
    </location>
</feature>
<evidence type="ECO:0000256" key="2">
    <source>
        <dbReference type="SAM" id="MobiDB-lite"/>
    </source>
</evidence>
<feature type="compositionally biased region" description="Polar residues" evidence="2">
    <location>
        <begin position="50"/>
        <end position="63"/>
    </location>
</feature>
<feature type="region of interest" description="Disordered" evidence="2">
    <location>
        <begin position="50"/>
        <end position="141"/>
    </location>
</feature>
<gene>
    <name evidence="3" type="ORF">MNOR_LOCUS39376</name>
</gene>
<feature type="compositionally biased region" description="Polar residues" evidence="2">
    <location>
        <begin position="125"/>
        <end position="138"/>
    </location>
</feature>
<dbReference type="EMBL" id="CAXKWB010101382">
    <property type="protein sequence ID" value="CAL4225401.1"/>
    <property type="molecule type" value="Genomic_DNA"/>
</dbReference>
<feature type="compositionally biased region" description="Polar residues" evidence="2">
    <location>
        <begin position="91"/>
        <end position="101"/>
    </location>
</feature>
<keyword evidence="1" id="KW-0175">Coiled coil</keyword>
<dbReference type="AlphaFoldDB" id="A0AAV2SQV6"/>
<accession>A0AAV2SQV6</accession>